<accession>A0A811K5X5</accession>
<comment type="caution">
    <text evidence="3">The sequence shown here is derived from an EMBL/GenBank/DDBJ whole genome shotgun (WGS) entry which is preliminary data.</text>
</comment>
<dbReference type="PANTHER" id="PTHR43943">
    <property type="entry name" value="DEHYDROGENASE/REDUCTASE (SDR FAMILY) MEMBER 4"/>
    <property type="match status" value="1"/>
</dbReference>
<dbReference type="SUPFAM" id="SSF51735">
    <property type="entry name" value="NAD(P)-binding Rossmann-fold domains"/>
    <property type="match status" value="1"/>
</dbReference>
<evidence type="ECO:0000313" key="4">
    <source>
        <dbReference type="Proteomes" id="UP000614601"/>
    </source>
</evidence>
<proteinExistence type="inferred from homology"/>
<protein>
    <submittedName>
        <fullName evidence="3">Uncharacterized protein</fullName>
    </submittedName>
</protein>
<dbReference type="EMBL" id="CAJFCW020000002">
    <property type="protein sequence ID" value="CAG9092124.1"/>
    <property type="molecule type" value="Genomic_DNA"/>
</dbReference>
<gene>
    <name evidence="3" type="ORF">BOKJ2_LOCUS3377</name>
</gene>
<dbReference type="InterPro" id="IPR036291">
    <property type="entry name" value="NAD(P)-bd_dom_sf"/>
</dbReference>
<evidence type="ECO:0000313" key="3">
    <source>
        <dbReference type="EMBL" id="CAD5210804.1"/>
    </source>
</evidence>
<sequence>MDVTLLGPCNSDELRCATSLCRRFENKVGVISGGTRGIGLAIAQRLAEEGANVIISSRKPENVELAMSYLRSIPNVKHDQIHGIPCHVGTTSDRLKLIREADLKFGRLDVLILNAGVNPAVGDINKVTASQWDKMYCINVKAGFELCRAAVPLMEKTGGAVIFTSSLAAYRVPGAFNAYGITKSALSMLTTVLSQELASKNIRVNGIVPGTIEGAGMSRMLWDTNHKWHKLVKDAADGSKGLAGRFGKPSEIAASVAYLCSDDASFVTGENHLVMGGVDARI</sequence>
<dbReference type="AlphaFoldDB" id="A0A811K5X5"/>
<keyword evidence="4" id="KW-1185">Reference proteome</keyword>
<organism evidence="3 4">
    <name type="scientific">Bursaphelenchus okinawaensis</name>
    <dbReference type="NCBI Taxonomy" id="465554"/>
    <lineage>
        <taxon>Eukaryota</taxon>
        <taxon>Metazoa</taxon>
        <taxon>Ecdysozoa</taxon>
        <taxon>Nematoda</taxon>
        <taxon>Chromadorea</taxon>
        <taxon>Rhabditida</taxon>
        <taxon>Tylenchina</taxon>
        <taxon>Tylenchomorpha</taxon>
        <taxon>Aphelenchoidea</taxon>
        <taxon>Aphelenchoididae</taxon>
        <taxon>Bursaphelenchus</taxon>
    </lineage>
</organism>
<dbReference type="PRINTS" id="PR00081">
    <property type="entry name" value="GDHRDH"/>
</dbReference>
<dbReference type="EMBL" id="CAJFDH010000002">
    <property type="protein sequence ID" value="CAD5210804.1"/>
    <property type="molecule type" value="Genomic_DNA"/>
</dbReference>
<keyword evidence="2" id="KW-0560">Oxidoreductase</keyword>
<evidence type="ECO:0000256" key="1">
    <source>
        <dbReference type="ARBA" id="ARBA00006484"/>
    </source>
</evidence>
<evidence type="ECO:0000256" key="2">
    <source>
        <dbReference type="ARBA" id="ARBA00023002"/>
    </source>
</evidence>
<dbReference type="OrthoDB" id="294295at2759"/>
<dbReference type="InterPro" id="IPR020904">
    <property type="entry name" value="Sc_DH/Rdtase_CS"/>
</dbReference>
<dbReference type="Proteomes" id="UP000783686">
    <property type="component" value="Unassembled WGS sequence"/>
</dbReference>
<dbReference type="GO" id="GO:0004090">
    <property type="term" value="F:carbonyl reductase (NADPH) activity"/>
    <property type="evidence" value="ECO:0007669"/>
    <property type="project" value="TreeGrafter"/>
</dbReference>
<reference evidence="3" key="1">
    <citation type="submission" date="2020-09" db="EMBL/GenBank/DDBJ databases">
        <authorList>
            <person name="Kikuchi T."/>
        </authorList>
    </citation>
    <scope>NUCLEOTIDE SEQUENCE</scope>
    <source>
        <strain evidence="3">SH1</strain>
    </source>
</reference>
<dbReference type="InterPro" id="IPR002347">
    <property type="entry name" value="SDR_fam"/>
</dbReference>
<dbReference type="Proteomes" id="UP000614601">
    <property type="component" value="Unassembled WGS sequence"/>
</dbReference>
<dbReference type="Pfam" id="PF13561">
    <property type="entry name" value="adh_short_C2"/>
    <property type="match status" value="1"/>
</dbReference>
<name>A0A811K5X5_9BILA</name>
<dbReference type="FunFam" id="3.40.50.720:FF:000084">
    <property type="entry name" value="Short-chain dehydrogenase reductase"/>
    <property type="match status" value="1"/>
</dbReference>
<dbReference type="PROSITE" id="PS00061">
    <property type="entry name" value="ADH_SHORT"/>
    <property type="match status" value="1"/>
</dbReference>
<comment type="similarity">
    <text evidence="1">Belongs to the short-chain dehydrogenases/reductases (SDR) family.</text>
</comment>
<dbReference type="PANTHER" id="PTHR43943:SF2">
    <property type="entry name" value="DEHYDROGENASE_REDUCTASE 4"/>
    <property type="match status" value="1"/>
</dbReference>
<dbReference type="PRINTS" id="PR00080">
    <property type="entry name" value="SDRFAMILY"/>
</dbReference>
<dbReference type="Gene3D" id="3.40.50.720">
    <property type="entry name" value="NAD(P)-binding Rossmann-like Domain"/>
    <property type="match status" value="1"/>
</dbReference>